<gene>
    <name evidence="11" type="primary">Dvir\GJ18420</name>
    <name evidence="11" type="ORF">Dvir_GJ18420</name>
</gene>
<keyword evidence="5 10" id="KW-0812">Transmembrane</keyword>
<dbReference type="eggNOG" id="ENOG502S32M">
    <property type="taxonomic scope" value="Eukaryota"/>
</dbReference>
<evidence type="ECO:0000256" key="5">
    <source>
        <dbReference type="ARBA" id="ARBA00022692"/>
    </source>
</evidence>
<keyword evidence="7 10" id="KW-1133">Transmembrane helix</keyword>
<comment type="similarity">
    <text evidence="3 10">Belongs to the PIGX family.</text>
</comment>
<reference evidence="11 12" key="1">
    <citation type="journal article" date="2007" name="Nature">
        <title>Evolution of genes and genomes on the Drosophila phylogeny.</title>
        <authorList>
            <consortium name="Drosophila 12 Genomes Consortium"/>
            <person name="Clark A.G."/>
            <person name="Eisen M.B."/>
            <person name="Smith D.R."/>
            <person name="Bergman C.M."/>
            <person name="Oliver B."/>
            <person name="Markow T.A."/>
            <person name="Kaufman T.C."/>
            <person name="Kellis M."/>
            <person name="Gelbart W."/>
            <person name="Iyer V.N."/>
            <person name="Pollard D.A."/>
            <person name="Sackton T.B."/>
            <person name="Larracuente A.M."/>
            <person name="Singh N.D."/>
            <person name="Abad J.P."/>
            <person name="Abt D.N."/>
            <person name="Adryan B."/>
            <person name="Aguade M."/>
            <person name="Akashi H."/>
            <person name="Anderson W.W."/>
            <person name="Aquadro C.F."/>
            <person name="Ardell D.H."/>
            <person name="Arguello R."/>
            <person name="Artieri C.G."/>
            <person name="Barbash D.A."/>
            <person name="Barker D."/>
            <person name="Barsanti P."/>
            <person name="Batterham P."/>
            <person name="Batzoglou S."/>
            <person name="Begun D."/>
            <person name="Bhutkar A."/>
            <person name="Blanco E."/>
            <person name="Bosak S.A."/>
            <person name="Bradley R.K."/>
            <person name="Brand A.D."/>
            <person name="Brent M.R."/>
            <person name="Brooks A.N."/>
            <person name="Brown R.H."/>
            <person name="Butlin R.K."/>
            <person name="Caggese C."/>
            <person name="Calvi B.R."/>
            <person name="Bernardo de Carvalho A."/>
            <person name="Caspi A."/>
            <person name="Castrezana S."/>
            <person name="Celniker S.E."/>
            <person name="Chang J.L."/>
            <person name="Chapple C."/>
            <person name="Chatterji S."/>
            <person name="Chinwalla A."/>
            <person name="Civetta A."/>
            <person name="Clifton S.W."/>
            <person name="Comeron J.M."/>
            <person name="Costello J.C."/>
            <person name="Coyne J.A."/>
            <person name="Daub J."/>
            <person name="David R.G."/>
            <person name="Delcher A.L."/>
            <person name="Delehaunty K."/>
            <person name="Do C.B."/>
            <person name="Ebling H."/>
            <person name="Edwards K."/>
            <person name="Eickbush T."/>
            <person name="Evans J.D."/>
            <person name="Filipski A."/>
            <person name="Findeiss S."/>
            <person name="Freyhult E."/>
            <person name="Fulton L."/>
            <person name="Fulton R."/>
            <person name="Garcia A.C."/>
            <person name="Gardiner A."/>
            <person name="Garfield D.A."/>
            <person name="Garvin B.E."/>
            <person name="Gibson G."/>
            <person name="Gilbert D."/>
            <person name="Gnerre S."/>
            <person name="Godfrey J."/>
            <person name="Good R."/>
            <person name="Gotea V."/>
            <person name="Gravely B."/>
            <person name="Greenberg A.J."/>
            <person name="Griffiths-Jones S."/>
            <person name="Gross S."/>
            <person name="Guigo R."/>
            <person name="Gustafson E.A."/>
            <person name="Haerty W."/>
            <person name="Hahn M.W."/>
            <person name="Halligan D.L."/>
            <person name="Halpern A.L."/>
            <person name="Halter G.M."/>
            <person name="Han M.V."/>
            <person name="Heger A."/>
            <person name="Hillier L."/>
            <person name="Hinrichs A.S."/>
            <person name="Holmes I."/>
            <person name="Hoskins R.A."/>
            <person name="Hubisz M.J."/>
            <person name="Hultmark D."/>
            <person name="Huntley M.A."/>
            <person name="Jaffe D.B."/>
            <person name="Jagadeeshan S."/>
            <person name="Jeck W.R."/>
            <person name="Johnson J."/>
            <person name="Jones C.D."/>
            <person name="Jordan W.C."/>
            <person name="Karpen G.H."/>
            <person name="Kataoka E."/>
            <person name="Keightley P.D."/>
            <person name="Kheradpour P."/>
            <person name="Kirkness E.F."/>
            <person name="Koerich L.B."/>
            <person name="Kristiansen K."/>
            <person name="Kudrna D."/>
            <person name="Kulathinal R.J."/>
            <person name="Kumar S."/>
            <person name="Kwok R."/>
            <person name="Lander E."/>
            <person name="Langley C.H."/>
            <person name="Lapoint R."/>
            <person name="Lazzaro B.P."/>
            <person name="Lee S.J."/>
            <person name="Levesque L."/>
            <person name="Li R."/>
            <person name="Lin C.F."/>
            <person name="Lin M.F."/>
            <person name="Lindblad-Toh K."/>
            <person name="Llopart A."/>
            <person name="Long M."/>
            <person name="Low L."/>
            <person name="Lozovsky E."/>
            <person name="Lu J."/>
            <person name="Luo M."/>
            <person name="Machado C.A."/>
            <person name="Makalowski W."/>
            <person name="Marzo M."/>
            <person name="Matsuda M."/>
            <person name="Matzkin L."/>
            <person name="McAllister B."/>
            <person name="McBride C.S."/>
            <person name="McKernan B."/>
            <person name="McKernan K."/>
            <person name="Mendez-Lago M."/>
            <person name="Minx P."/>
            <person name="Mollenhauer M.U."/>
            <person name="Montooth K."/>
            <person name="Mount S.M."/>
            <person name="Mu X."/>
            <person name="Myers E."/>
            <person name="Negre B."/>
            <person name="Newfeld S."/>
            <person name="Nielsen R."/>
            <person name="Noor M.A."/>
            <person name="O'Grady P."/>
            <person name="Pachter L."/>
            <person name="Papaceit M."/>
            <person name="Parisi M.J."/>
            <person name="Parisi M."/>
            <person name="Parts L."/>
            <person name="Pedersen J.S."/>
            <person name="Pesole G."/>
            <person name="Phillippy A.M."/>
            <person name="Ponting C.P."/>
            <person name="Pop M."/>
            <person name="Porcelli D."/>
            <person name="Powell J.R."/>
            <person name="Prohaska S."/>
            <person name="Pruitt K."/>
            <person name="Puig M."/>
            <person name="Quesneville H."/>
            <person name="Ram K.R."/>
            <person name="Rand D."/>
            <person name="Rasmussen M.D."/>
            <person name="Reed L.K."/>
            <person name="Reenan R."/>
            <person name="Reily A."/>
            <person name="Remington K.A."/>
            <person name="Rieger T.T."/>
            <person name="Ritchie M.G."/>
            <person name="Robin C."/>
            <person name="Rogers Y.H."/>
            <person name="Rohde C."/>
            <person name="Rozas J."/>
            <person name="Rubenfield M.J."/>
            <person name="Ruiz A."/>
            <person name="Russo S."/>
            <person name="Salzberg S.L."/>
            <person name="Sanchez-Gracia A."/>
            <person name="Saranga D.J."/>
            <person name="Sato H."/>
            <person name="Schaeffer S.W."/>
            <person name="Schatz M.C."/>
            <person name="Schlenke T."/>
            <person name="Schwartz R."/>
            <person name="Segarra C."/>
            <person name="Singh R.S."/>
            <person name="Sirot L."/>
            <person name="Sirota M."/>
            <person name="Sisneros N.B."/>
            <person name="Smith C.D."/>
            <person name="Smith T.F."/>
            <person name="Spieth J."/>
            <person name="Stage D.E."/>
            <person name="Stark A."/>
            <person name="Stephan W."/>
            <person name="Strausberg R.L."/>
            <person name="Strempel S."/>
            <person name="Sturgill D."/>
            <person name="Sutton G."/>
            <person name="Sutton G.G."/>
            <person name="Tao W."/>
            <person name="Teichmann S."/>
            <person name="Tobari Y.N."/>
            <person name="Tomimura Y."/>
            <person name="Tsolas J.M."/>
            <person name="Valente V.L."/>
            <person name="Venter E."/>
            <person name="Venter J.C."/>
            <person name="Vicario S."/>
            <person name="Vieira F.G."/>
            <person name="Vilella A.J."/>
            <person name="Villasante A."/>
            <person name="Walenz B."/>
            <person name="Wang J."/>
            <person name="Wasserman M."/>
            <person name="Watts T."/>
            <person name="Wilson D."/>
            <person name="Wilson R.K."/>
            <person name="Wing R.A."/>
            <person name="Wolfner M.F."/>
            <person name="Wong A."/>
            <person name="Wong G.K."/>
            <person name="Wu C.I."/>
            <person name="Wu G."/>
            <person name="Yamamoto D."/>
            <person name="Yang H.P."/>
            <person name="Yang S.P."/>
            <person name="Yorke J.A."/>
            <person name="Yoshida K."/>
            <person name="Zdobnov E."/>
            <person name="Zhang P."/>
            <person name="Zhang Y."/>
            <person name="Zimin A.V."/>
            <person name="Baldwin J."/>
            <person name="Abdouelleil A."/>
            <person name="Abdulkadir J."/>
            <person name="Abebe A."/>
            <person name="Abera B."/>
            <person name="Abreu J."/>
            <person name="Acer S.C."/>
            <person name="Aftuck L."/>
            <person name="Alexander A."/>
            <person name="An P."/>
            <person name="Anderson E."/>
            <person name="Anderson S."/>
            <person name="Arachi H."/>
            <person name="Azer M."/>
            <person name="Bachantsang P."/>
            <person name="Barry A."/>
            <person name="Bayul T."/>
            <person name="Berlin A."/>
            <person name="Bessette D."/>
            <person name="Bloom T."/>
            <person name="Blye J."/>
            <person name="Boguslavskiy L."/>
            <person name="Bonnet C."/>
            <person name="Boukhgalter B."/>
            <person name="Bourzgui I."/>
            <person name="Brown A."/>
            <person name="Cahill P."/>
            <person name="Channer S."/>
            <person name="Cheshatsang Y."/>
            <person name="Chuda L."/>
            <person name="Citroen M."/>
            <person name="Collymore A."/>
            <person name="Cooke P."/>
            <person name="Costello M."/>
            <person name="D'Aco K."/>
            <person name="Daza R."/>
            <person name="De Haan G."/>
            <person name="DeGray S."/>
            <person name="DeMaso C."/>
            <person name="Dhargay N."/>
            <person name="Dooley K."/>
            <person name="Dooley E."/>
            <person name="Doricent M."/>
            <person name="Dorje P."/>
            <person name="Dorjee K."/>
            <person name="Dupes A."/>
            <person name="Elong R."/>
            <person name="Falk J."/>
            <person name="Farina A."/>
            <person name="Faro S."/>
            <person name="Ferguson D."/>
            <person name="Fisher S."/>
            <person name="Foley C.D."/>
            <person name="Franke A."/>
            <person name="Friedrich D."/>
            <person name="Gadbois L."/>
            <person name="Gearin G."/>
            <person name="Gearin C.R."/>
            <person name="Giannoukos G."/>
            <person name="Goode T."/>
            <person name="Graham J."/>
            <person name="Grandbois E."/>
            <person name="Grewal S."/>
            <person name="Gyaltsen K."/>
            <person name="Hafez N."/>
            <person name="Hagos B."/>
            <person name="Hall J."/>
            <person name="Henson C."/>
            <person name="Hollinger A."/>
            <person name="Honan T."/>
            <person name="Huard M.D."/>
            <person name="Hughes L."/>
            <person name="Hurhula B."/>
            <person name="Husby M.E."/>
            <person name="Kamat A."/>
            <person name="Kanga B."/>
            <person name="Kashin S."/>
            <person name="Khazanovich D."/>
            <person name="Kisner P."/>
            <person name="Lance K."/>
            <person name="Lara M."/>
            <person name="Lee W."/>
            <person name="Lennon N."/>
            <person name="Letendre F."/>
            <person name="LeVine R."/>
            <person name="Lipovsky A."/>
            <person name="Liu X."/>
            <person name="Liu J."/>
            <person name="Liu S."/>
            <person name="Lokyitsang T."/>
            <person name="Lokyitsang Y."/>
            <person name="Lubonja R."/>
            <person name="Lui A."/>
            <person name="MacDonald P."/>
            <person name="Magnisalis V."/>
            <person name="Maru K."/>
            <person name="Matthews C."/>
            <person name="McCusker W."/>
            <person name="McDonough S."/>
            <person name="Mehta T."/>
            <person name="Meldrim J."/>
            <person name="Meneus L."/>
            <person name="Mihai O."/>
            <person name="Mihalev A."/>
            <person name="Mihova T."/>
            <person name="Mittelman R."/>
            <person name="Mlenga V."/>
            <person name="Montmayeur A."/>
            <person name="Mulrain L."/>
            <person name="Navidi A."/>
            <person name="Naylor J."/>
            <person name="Negash T."/>
            <person name="Nguyen T."/>
            <person name="Nguyen N."/>
            <person name="Nicol R."/>
            <person name="Norbu C."/>
            <person name="Norbu N."/>
            <person name="Novod N."/>
            <person name="O'Neill B."/>
            <person name="Osman S."/>
            <person name="Markiewicz E."/>
            <person name="Oyono O.L."/>
            <person name="Patti C."/>
            <person name="Phunkhang P."/>
            <person name="Pierre F."/>
            <person name="Priest M."/>
            <person name="Raghuraman S."/>
            <person name="Rege F."/>
            <person name="Reyes R."/>
            <person name="Rise C."/>
            <person name="Rogov P."/>
            <person name="Ross K."/>
            <person name="Ryan E."/>
            <person name="Settipalli S."/>
            <person name="Shea T."/>
            <person name="Sherpa N."/>
            <person name="Shi L."/>
            <person name="Shih D."/>
            <person name="Sparrow T."/>
            <person name="Spaulding J."/>
            <person name="Stalker J."/>
            <person name="Stange-Thomann N."/>
            <person name="Stavropoulos S."/>
            <person name="Stone C."/>
            <person name="Strader C."/>
            <person name="Tesfaye S."/>
            <person name="Thomson T."/>
            <person name="Thoulutsang Y."/>
            <person name="Thoulutsang D."/>
            <person name="Topham K."/>
            <person name="Topping I."/>
            <person name="Tsamla T."/>
            <person name="Vassiliev H."/>
            <person name="Vo A."/>
            <person name="Wangchuk T."/>
            <person name="Wangdi T."/>
            <person name="Weiand M."/>
            <person name="Wilkinson J."/>
            <person name="Wilson A."/>
            <person name="Yadav S."/>
            <person name="Young G."/>
            <person name="Yu Q."/>
            <person name="Zembek L."/>
            <person name="Zhong D."/>
            <person name="Zimmer A."/>
            <person name="Zwirko Z."/>
            <person name="Jaffe D.B."/>
            <person name="Alvarez P."/>
            <person name="Brockman W."/>
            <person name="Butler J."/>
            <person name="Chin C."/>
            <person name="Gnerre S."/>
            <person name="Grabherr M."/>
            <person name="Kleber M."/>
            <person name="Mauceli E."/>
            <person name="MacCallum I."/>
        </authorList>
    </citation>
    <scope>NUCLEOTIDE SEQUENCE [LARGE SCALE GENOMIC DNA]</scope>
    <source>
        <strain evidence="12">Tucson 15010-1051.87</strain>
    </source>
</reference>
<comment type="function">
    <text evidence="10">Stabilizing subunit of the glycosylphosphatidylinositol-mannosyltransferase I complex which catalyzes the transfer of the first mannose, via an alpha-1,4 bond from a dolichol-phosphate-mannose (Dol-P-Man) to the glucosaminyl acyl phosphatidylinositol (GlcN-(acyl)PI) intermediate to generate alpha-D-Man-(1-&gt;4)-alpha-D-GlcN-(1-&gt;6)-(1-radyl,2-acyl-sn-glycero-3-phospho)-2-acyl-inositol and participates in the sixth step of the glycosylphosphatidylinositol-anchor biosynthesis. Probably acts by stabilizing the mannosyltransferase PIGM.</text>
</comment>
<evidence type="ECO:0000256" key="4">
    <source>
        <dbReference type="ARBA" id="ARBA00022502"/>
    </source>
</evidence>
<evidence type="ECO:0000256" key="7">
    <source>
        <dbReference type="ARBA" id="ARBA00022989"/>
    </source>
</evidence>
<evidence type="ECO:0000256" key="8">
    <source>
        <dbReference type="ARBA" id="ARBA00023136"/>
    </source>
</evidence>
<keyword evidence="10" id="KW-0732">Signal</keyword>
<accession>B4MDZ9</accession>
<evidence type="ECO:0000256" key="3">
    <source>
        <dbReference type="ARBA" id="ARBA00010345"/>
    </source>
</evidence>
<dbReference type="Proteomes" id="UP000008792">
    <property type="component" value="Unassembled WGS sequence"/>
</dbReference>
<name>B4MDZ9_DROVI</name>
<evidence type="ECO:0000313" key="12">
    <source>
        <dbReference type="Proteomes" id="UP000008792"/>
    </source>
</evidence>
<feature type="signal peptide" evidence="10">
    <location>
        <begin position="1"/>
        <end position="25"/>
    </location>
</feature>
<organism evidence="11 12">
    <name type="scientific">Drosophila virilis</name>
    <name type="common">Fruit fly</name>
    <dbReference type="NCBI Taxonomy" id="7244"/>
    <lineage>
        <taxon>Eukaryota</taxon>
        <taxon>Metazoa</taxon>
        <taxon>Ecdysozoa</taxon>
        <taxon>Arthropoda</taxon>
        <taxon>Hexapoda</taxon>
        <taxon>Insecta</taxon>
        <taxon>Pterygota</taxon>
        <taxon>Neoptera</taxon>
        <taxon>Endopterygota</taxon>
        <taxon>Diptera</taxon>
        <taxon>Brachycera</taxon>
        <taxon>Muscomorpha</taxon>
        <taxon>Ephydroidea</taxon>
        <taxon>Drosophilidae</taxon>
        <taxon>Drosophila</taxon>
    </lineage>
</organism>
<dbReference type="EMBL" id="CH940662">
    <property type="protein sequence ID" value="EDW58764.2"/>
    <property type="molecule type" value="Genomic_DNA"/>
</dbReference>
<evidence type="ECO:0000256" key="9">
    <source>
        <dbReference type="ARBA" id="ARBA00023180"/>
    </source>
</evidence>
<dbReference type="PANTHER" id="PTHR28650:SF1">
    <property type="entry name" value="PHOSPHATIDYLINOSITOL-GLYCAN BIOSYNTHESIS CLASS X PROTEIN"/>
    <property type="match status" value="1"/>
</dbReference>
<dbReference type="GO" id="GO:0006506">
    <property type="term" value="P:GPI anchor biosynthetic process"/>
    <property type="evidence" value="ECO:0007669"/>
    <property type="project" value="UniProtKB-UniPathway"/>
</dbReference>
<dbReference type="GO" id="GO:0005789">
    <property type="term" value="C:endoplasmic reticulum membrane"/>
    <property type="evidence" value="ECO:0007669"/>
    <property type="project" value="UniProtKB-SubCell"/>
</dbReference>
<dbReference type="AlphaFoldDB" id="B4MDZ9"/>
<keyword evidence="8 10" id="KW-0472">Membrane</keyword>
<feature type="chain" id="PRO_5025075689" description="Phosphatidylinositol-glycan biosynthesis class X protein" evidence="10">
    <location>
        <begin position="26"/>
        <end position="269"/>
    </location>
</feature>
<protein>
    <recommendedName>
        <fullName evidence="10">Phosphatidylinositol-glycan biosynthesis class X protein</fullName>
    </recommendedName>
</protein>
<evidence type="ECO:0000256" key="6">
    <source>
        <dbReference type="ARBA" id="ARBA00022824"/>
    </source>
</evidence>
<dbReference type="HOGENOM" id="CLU_1157230_0_0_1"/>
<keyword evidence="6 10" id="KW-0256">Endoplasmic reticulum</keyword>
<dbReference type="UniPathway" id="UPA00196"/>
<dbReference type="InParanoid" id="B4MDZ9"/>
<keyword evidence="9" id="KW-0325">Glycoprotein</keyword>
<dbReference type="STRING" id="7244.B4MDZ9"/>
<dbReference type="InterPro" id="IPR040039">
    <property type="entry name" value="PIGX"/>
</dbReference>
<dbReference type="OrthoDB" id="5546453at2759"/>
<evidence type="ECO:0000313" key="11">
    <source>
        <dbReference type="EMBL" id="EDW58764.2"/>
    </source>
</evidence>
<keyword evidence="12" id="KW-1185">Reference proteome</keyword>
<sequence>MKCFKYATFVAFNVIAALLLSGVCCFLQQQPTIRIEMDEAGMHRKLKYTVQFDNTFANSNCVYMLAQPLPAAVYVSTDELDGLQRLKMLDAVYPKFVDVEIITEKAEPFSVLLRGTPKITDTLTLPIHFRYHAASRNYTSATVVLGALQLYLSCPMGDKELIDTELLDGPDKFYCLGEHKTDFEEQSKQLTADNCNWRRVKADFQTERPLHAEIPVGDANDYIFVLYATIALTWTASIWTILSTRSVARRINEELTEQHLQMQLEDKVN</sequence>
<comment type="pathway">
    <text evidence="2 10">Glycolipid biosynthesis; glycosylphosphatidylinositol-anchor biosynthesis.</text>
</comment>
<comment type="subcellular location">
    <subcellularLocation>
        <location evidence="1 10">Endoplasmic reticulum membrane</location>
        <topology evidence="1 10">Single-pass membrane protein</topology>
    </subcellularLocation>
</comment>
<dbReference type="Pfam" id="PF08320">
    <property type="entry name" value="PIG-X"/>
    <property type="match status" value="1"/>
</dbReference>
<keyword evidence="4 10" id="KW-0337">GPI-anchor biosynthesis</keyword>
<dbReference type="KEGG" id="dvi:6635879"/>
<proteinExistence type="inferred from homology"/>
<evidence type="ECO:0000256" key="10">
    <source>
        <dbReference type="RuleBase" id="RU366056"/>
    </source>
</evidence>
<feature type="transmembrane region" description="Helical" evidence="10">
    <location>
        <begin position="222"/>
        <end position="242"/>
    </location>
</feature>
<evidence type="ECO:0000256" key="1">
    <source>
        <dbReference type="ARBA" id="ARBA00004389"/>
    </source>
</evidence>
<dbReference type="PANTHER" id="PTHR28650">
    <property type="entry name" value="PHOSPHATIDYLINOSITOL-GLYCAN BIOSYNTHESIS CLASS X PROTEIN"/>
    <property type="match status" value="1"/>
</dbReference>
<dbReference type="InterPro" id="IPR013233">
    <property type="entry name" value="PIG-X/PBN1"/>
</dbReference>
<evidence type="ECO:0000256" key="2">
    <source>
        <dbReference type="ARBA" id="ARBA00004687"/>
    </source>
</evidence>
<dbReference type="FunCoup" id="B4MDZ9">
    <property type="interactions" value="34"/>
</dbReference>